<evidence type="ECO:0000313" key="1">
    <source>
        <dbReference type="EMBL" id="MBF8179787.1"/>
    </source>
</evidence>
<dbReference type="Pfam" id="PF09655">
    <property type="entry name" value="Nitr_red_assoc"/>
    <property type="match status" value="1"/>
</dbReference>
<dbReference type="Proteomes" id="UP000657372">
    <property type="component" value="Unassembled WGS sequence"/>
</dbReference>
<evidence type="ECO:0000313" key="2">
    <source>
        <dbReference type="Proteomes" id="UP000657372"/>
    </source>
</evidence>
<proteinExistence type="predicted"/>
<dbReference type="NCBIfam" id="TIGR02664">
    <property type="entry name" value="nitr_red_assoc"/>
    <property type="match status" value="1"/>
</dbReference>
<comment type="caution">
    <text evidence="1">The sequence shown here is derived from an EMBL/GenBank/DDBJ whole genome shotgun (WGS) entry which is preliminary data.</text>
</comment>
<dbReference type="RefSeq" id="WP_195876740.1">
    <property type="nucleotide sequence ID" value="NZ_JADOEL010000035.1"/>
</dbReference>
<accession>A0ABS0EY70</accession>
<dbReference type="EMBL" id="JADOEL010000035">
    <property type="protein sequence ID" value="MBF8179787.1"/>
    <property type="molecule type" value="Genomic_DNA"/>
</dbReference>
<dbReference type="InterPro" id="IPR013481">
    <property type="entry name" value="NarM"/>
</dbReference>
<keyword evidence="2" id="KW-1185">Reference proteome</keyword>
<reference evidence="1 2" key="1">
    <citation type="submission" date="2020-11" db="EMBL/GenBank/DDBJ databases">
        <title>WGS of Herminiimonas contaminans strain Marseille-Q4544 isolated from planarians Schmidtea mediterranea.</title>
        <authorList>
            <person name="Kangale L."/>
        </authorList>
    </citation>
    <scope>NUCLEOTIDE SEQUENCE [LARGE SCALE GENOMIC DNA]</scope>
    <source>
        <strain evidence="1 2">Marseille-Q4544</strain>
    </source>
</reference>
<name>A0ABS0EY70_9BURK</name>
<protein>
    <submittedName>
        <fullName evidence="1">Nitrate reductase associated protein</fullName>
    </submittedName>
</protein>
<sequence>MKKSLRNRTAVVENSPVAHLLFEFESDFIDTLCCIPMIVRFKLDRCGMKLSLRAWNQLDRSIRENLMLLPTELPGDIDKYRAYLSSEIKKTDEAVINMGIDLTPYWLSEDVIPDPISKKAQEKNIHLKDDLWLTLNPLQRFALIKLTRAQHENMNFLPALKEFHLID</sequence>
<organism evidence="1 2">
    <name type="scientific">Herminiimonas contaminans</name>
    <dbReference type="NCBI Taxonomy" id="1111140"/>
    <lineage>
        <taxon>Bacteria</taxon>
        <taxon>Pseudomonadati</taxon>
        <taxon>Pseudomonadota</taxon>
        <taxon>Betaproteobacteria</taxon>
        <taxon>Burkholderiales</taxon>
        <taxon>Oxalobacteraceae</taxon>
        <taxon>Herminiimonas</taxon>
    </lineage>
</organism>
<gene>
    <name evidence="1" type="ORF">IXC47_19070</name>
</gene>